<organism evidence="1 2">
    <name type="scientific">Herbaspirillum rubrisubalbicans Os34</name>
    <dbReference type="NCBI Taxonomy" id="1235827"/>
    <lineage>
        <taxon>Bacteria</taxon>
        <taxon>Pseudomonadati</taxon>
        <taxon>Pseudomonadota</taxon>
        <taxon>Betaproteobacteria</taxon>
        <taxon>Burkholderiales</taxon>
        <taxon>Oxalobacteraceae</taxon>
        <taxon>Herbaspirillum</taxon>
    </lineage>
</organism>
<evidence type="ECO:0000313" key="1">
    <source>
        <dbReference type="EMBL" id="QJP98796.1"/>
    </source>
</evidence>
<accession>A0A6M3ZJG0</accession>
<proteinExistence type="predicted"/>
<evidence type="ECO:0000313" key="2">
    <source>
        <dbReference type="Proteomes" id="UP000501648"/>
    </source>
</evidence>
<protein>
    <submittedName>
        <fullName evidence="1">Glutamate--cysteine ligase</fullName>
    </submittedName>
</protein>
<gene>
    <name evidence="1" type="primary">gshA</name>
    <name evidence="1" type="ORF">C798_00690</name>
</gene>
<dbReference type="GO" id="GO:0016874">
    <property type="term" value="F:ligase activity"/>
    <property type="evidence" value="ECO:0007669"/>
    <property type="project" value="UniProtKB-KW"/>
</dbReference>
<dbReference type="Gene3D" id="3.40.50.11280">
    <property type="entry name" value="Glutamate-cysteine ligase, N-terminal domain"/>
    <property type="match status" value="1"/>
</dbReference>
<dbReference type="NCBIfam" id="TIGR02049">
    <property type="entry name" value="gshA_ferroox"/>
    <property type="match status" value="1"/>
</dbReference>
<dbReference type="EMBL" id="CP008956">
    <property type="protein sequence ID" value="QJP98796.1"/>
    <property type="molecule type" value="Genomic_DNA"/>
</dbReference>
<dbReference type="InterPro" id="IPR011718">
    <property type="entry name" value="GshA"/>
</dbReference>
<name>A0A6M3ZJG0_9BURK</name>
<dbReference type="Pfam" id="PF08886">
    <property type="entry name" value="GshA"/>
    <property type="match status" value="1"/>
</dbReference>
<dbReference type="RefSeq" id="WP_017452642.1">
    <property type="nucleotide sequence ID" value="NZ_CP008956.1"/>
</dbReference>
<reference evidence="1 2" key="1">
    <citation type="journal article" date="2012" name="J. Bacteriol.">
        <title>Genome sequence of the pathogenic Herbaspirillum seropedicae strain Os34, isolated from rice roots.</title>
        <authorList>
            <person name="Ye W."/>
            <person name="Ye S."/>
            <person name="Liu J."/>
            <person name="Chang S."/>
            <person name="Chen M."/>
            <person name="Zhu B."/>
            <person name="Guo L."/>
            <person name="An Q."/>
        </authorList>
    </citation>
    <scope>NUCLEOTIDE SEQUENCE [LARGE SCALE GENOMIC DNA]</scope>
    <source>
        <strain evidence="1 2">Os34</strain>
    </source>
</reference>
<dbReference type="AlphaFoldDB" id="A0A6M3ZJG0"/>
<keyword evidence="1" id="KW-0436">Ligase</keyword>
<dbReference type="InterPro" id="IPR042520">
    <property type="entry name" value="GshA_N"/>
</dbReference>
<dbReference type="Proteomes" id="UP000501648">
    <property type="component" value="Chromosome"/>
</dbReference>
<sequence>MVPHLVTALNGPLLELEKKILGATPAIERWFRMEWQEHTPPFYCSVDLRNAGFKLAPVDTNLFPGGFNNLSPEMLPLAVQAAMAAIEKYCPDARNLLLIPENQPGNTFYLQNIGRLMQIFRQTGLNVRLGTLAPGATKPQQIELPDGTHITLEPLERSANGRRLGLKNFDPCTVLLNNDLSSGVPSVLEGLYEQSVLPPLHAGWALRRKSNHFAAYDEVVKKFSKMVEVDPWMLNPLFTKVSNIDFQDNTGTDALADSVSSLLSKIRKKYKEYGIKEQPFVFIKANAGTYGMGIMTVKDASEIKDLNRKQRSGMLAGKEGLEVSEVIVQEGVHSFERINQAVAEPVVYMIDRYVVGGFYRVHADRGVNENLNAPGAHFVPLAFAQQHALPDMHAKPGTAAPNRFYMYGVVARLALLAASVEMEKTDPNPEVY</sequence>